<gene>
    <name evidence="2" type="ORF">K7J14_02010</name>
</gene>
<evidence type="ECO:0000313" key="2">
    <source>
        <dbReference type="EMBL" id="MCD1653472.1"/>
    </source>
</evidence>
<reference evidence="2" key="1">
    <citation type="submission" date="2021-08" db="EMBL/GenBank/DDBJ databases">
        <title>Comparative analyses of Brucepasteria parasyntrophica and Teretinema zuelzerae.</title>
        <authorList>
            <person name="Song Y."/>
            <person name="Brune A."/>
        </authorList>
    </citation>
    <scope>NUCLEOTIDE SEQUENCE</scope>
    <source>
        <strain evidence="2">DSM 1903</strain>
    </source>
</reference>
<organism evidence="2 3">
    <name type="scientific">Teretinema zuelzerae</name>
    <dbReference type="NCBI Taxonomy" id="156"/>
    <lineage>
        <taxon>Bacteria</taxon>
        <taxon>Pseudomonadati</taxon>
        <taxon>Spirochaetota</taxon>
        <taxon>Spirochaetia</taxon>
        <taxon>Spirochaetales</taxon>
        <taxon>Treponemataceae</taxon>
        <taxon>Teretinema</taxon>
    </lineage>
</organism>
<sequence>MDQFLNESGVKPSTPAGQDQVSTDIVVLNPQERMLVNRVFENLRVISPETMVGVATRIMDLERLSVSISRYPSMHQGGFTVGAPRNTETLVETLCTFGDHERLLTLPTKAILGKGFLVAKFHAFAAITKVALNSNFSDRDIQELRQATLNIMFTLMAEEVYMSILDDPNLNTDVRRDVAEALAELWEHRLDQHAISVAPVLDAVWSVRDQIAPNFGTMIGTSELLLITIALDETWQSFISQRLSNSDVGAALEEFLFGLSHEDISFIRNELKTRGISAVGRDEIPQILGHRAALSNEDPRIFYRAYTQRRNNADARKRLNAAGPRKTLEDHYMQYIFEQNRERQKNGK</sequence>
<evidence type="ECO:0000256" key="1">
    <source>
        <dbReference type="SAM" id="MobiDB-lite"/>
    </source>
</evidence>
<evidence type="ECO:0000313" key="3">
    <source>
        <dbReference type="Proteomes" id="UP001198163"/>
    </source>
</evidence>
<name>A0AAE3JHA3_9SPIR</name>
<dbReference type="EMBL" id="JAINWA010000001">
    <property type="protein sequence ID" value="MCD1653472.1"/>
    <property type="molecule type" value="Genomic_DNA"/>
</dbReference>
<dbReference type="Proteomes" id="UP001198163">
    <property type="component" value="Unassembled WGS sequence"/>
</dbReference>
<comment type="caution">
    <text evidence="2">The sequence shown here is derived from an EMBL/GenBank/DDBJ whole genome shotgun (WGS) entry which is preliminary data.</text>
</comment>
<feature type="region of interest" description="Disordered" evidence="1">
    <location>
        <begin position="1"/>
        <end position="22"/>
    </location>
</feature>
<proteinExistence type="predicted"/>
<accession>A0AAE3JHA3</accession>
<dbReference type="AlphaFoldDB" id="A0AAE3JHA3"/>
<protein>
    <submittedName>
        <fullName evidence="2">Uncharacterized protein</fullName>
    </submittedName>
</protein>
<keyword evidence="3" id="KW-1185">Reference proteome</keyword>